<dbReference type="RefSeq" id="WP_345329306.1">
    <property type="nucleotide sequence ID" value="NZ_BAABJI010000001.1"/>
</dbReference>
<evidence type="ECO:0000256" key="1">
    <source>
        <dbReference type="SAM" id="SignalP"/>
    </source>
</evidence>
<comment type="caution">
    <text evidence="3">The sequence shown here is derived from an EMBL/GenBank/DDBJ whole genome shotgun (WGS) entry which is preliminary data.</text>
</comment>
<dbReference type="PROSITE" id="PS51257">
    <property type="entry name" value="PROKAR_LIPOPROTEIN"/>
    <property type="match status" value="1"/>
</dbReference>
<evidence type="ECO:0000313" key="3">
    <source>
        <dbReference type="EMBL" id="GAA4905270.1"/>
    </source>
</evidence>
<proteinExistence type="predicted"/>
<dbReference type="Proteomes" id="UP001501436">
    <property type="component" value="Unassembled WGS sequence"/>
</dbReference>
<keyword evidence="1" id="KW-0732">Signal</keyword>
<dbReference type="EMBL" id="BAABJI010000001">
    <property type="protein sequence ID" value="GAA4905270.1"/>
    <property type="molecule type" value="Genomic_DNA"/>
</dbReference>
<reference evidence="4" key="1">
    <citation type="journal article" date="2019" name="Int. J. Syst. Evol. Microbiol.">
        <title>The Global Catalogue of Microorganisms (GCM) 10K type strain sequencing project: providing services to taxonomists for standard genome sequencing and annotation.</title>
        <authorList>
            <consortium name="The Broad Institute Genomics Platform"/>
            <consortium name="The Broad Institute Genome Sequencing Center for Infectious Disease"/>
            <person name="Wu L."/>
            <person name="Ma J."/>
        </authorList>
    </citation>
    <scope>NUCLEOTIDE SEQUENCE [LARGE SCALE GENOMIC DNA]</scope>
    <source>
        <strain evidence="4">JCM 18283</strain>
    </source>
</reference>
<keyword evidence="4" id="KW-1185">Reference proteome</keyword>
<sequence length="215" mass="22975">MKLRVSVIVLAVAALLASCQKDDVAPSVPPSAAINVVNVSAGAFNFFMNGTRLNNTSTIYPDGISGYLEVYSGQQNYQFKNDRSPDVAFTLPLSLDSAASYTIFAAALDTANIILVNDDINIEPDTAVFIRFVNASPKVNNITVLLNDTARVTNAAYRSVSDLIRVQPGIKKLSIANTNISDSVTFTRGNAYTIYSKGDPAITGDGGFGLRIIQN</sequence>
<feature type="domain" description="DUF4397" evidence="2">
    <location>
        <begin position="32"/>
        <end position="144"/>
    </location>
</feature>
<evidence type="ECO:0000313" key="4">
    <source>
        <dbReference type="Proteomes" id="UP001501436"/>
    </source>
</evidence>
<dbReference type="InterPro" id="IPR025510">
    <property type="entry name" value="DUF4397"/>
</dbReference>
<organism evidence="3 4">
    <name type="scientific">Mucilaginibacter defluvii</name>
    <dbReference type="NCBI Taxonomy" id="1196019"/>
    <lineage>
        <taxon>Bacteria</taxon>
        <taxon>Pseudomonadati</taxon>
        <taxon>Bacteroidota</taxon>
        <taxon>Sphingobacteriia</taxon>
        <taxon>Sphingobacteriales</taxon>
        <taxon>Sphingobacteriaceae</taxon>
        <taxon>Mucilaginibacter</taxon>
    </lineage>
</organism>
<accession>A0ABP9FMW6</accession>
<name>A0ABP9FMW6_9SPHI</name>
<dbReference type="Pfam" id="PF14344">
    <property type="entry name" value="DUF4397"/>
    <property type="match status" value="1"/>
</dbReference>
<feature type="chain" id="PRO_5046107116" description="DUF4397 domain-containing protein" evidence="1">
    <location>
        <begin position="22"/>
        <end position="215"/>
    </location>
</feature>
<gene>
    <name evidence="3" type="ORF">GCM10023313_04870</name>
</gene>
<evidence type="ECO:0000259" key="2">
    <source>
        <dbReference type="Pfam" id="PF14344"/>
    </source>
</evidence>
<protein>
    <recommendedName>
        <fullName evidence="2">DUF4397 domain-containing protein</fullName>
    </recommendedName>
</protein>
<feature type="signal peptide" evidence="1">
    <location>
        <begin position="1"/>
        <end position="21"/>
    </location>
</feature>